<dbReference type="InterPro" id="IPR000938">
    <property type="entry name" value="CAP-Gly_domain"/>
</dbReference>
<keyword evidence="3" id="KW-1185">Reference proteome</keyword>
<dbReference type="SUPFAM" id="SSF74924">
    <property type="entry name" value="Cap-Gly domain"/>
    <property type="match status" value="1"/>
</dbReference>
<dbReference type="SMART" id="SM01052">
    <property type="entry name" value="CAP_GLY"/>
    <property type="match status" value="1"/>
</dbReference>
<dbReference type="Proteomes" id="UP001377567">
    <property type="component" value="Unassembled WGS sequence"/>
</dbReference>
<evidence type="ECO:0000259" key="1">
    <source>
        <dbReference type="PROSITE" id="PS50245"/>
    </source>
</evidence>
<dbReference type="InterPro" id="IPR001611">
    <property type="entry name" value="Leu-rich_rpt"/>
</dbReference>
<evidence type="ECO:0000313" key="3">
    <source>
        <dbReference type="Proteomes" id="UP001377567"/>
    </source>
</evidence>
<proteinExistence type="predicted"/>
<sequence>MTEYNIGDRLLIDDEFCTIRYIGSLEVWPTERAFGVEWDNSSRGKHSGTFKGHTYFQTETLGAGSFLKASKVKKAVRSSFFEAIKNTYGDSQDDTITTQFSSKIVEFVGFGDLNERNSKTQHLETLSLRRKNIATVRWLNQEHKDPYPIFTHLRTLDLSYNLFNDFGDVINVLDSMPILANLTLDGNMFSFPSTNVSPHNKYNNIRCISLVNCHLNAQTLNLILQHFPRLTTLDISENYITEKCLETLELPKSLKTLSLRSSSLEHIPLKILTTSIEELDISYNNITSMSAKDYAGNNNLNVCALDISHNSINSWDVLDSINDIFRKLKILRVNSNTILGDDASEETVANGSSTFYATMARFSDLRVLNGSILTAELQEEAELFFVSEIKKGNTTLTVHSERWEYYKETYNIDQIAHTEIRNDFDAELGGALEVLHLTVYQKETDIATEIYVQPHETVRYMKGLIGKQMGLDVLSMTLSYSPSGSKGSIEMIKRDFSPISDLALECGSAIYVTDC</sequence>
<dbReference type="EMBL" id="BTGD01000008">
    <property type="protein sequence ID" value="GMM56228.1"/>
    <property type="molecule type" value="Genomic_DNA"/>
</dbReference>
<dbReference type="InterPro" id="IPR032675">
    <property type="entry name" value="LRR_dom_sf"/>
</dbReference>
<accession>A0AAV5RYA4</accession>
<dbReference type="SUPFAM" id="SSF52047">
    <property type="entry name" value="RNI-like"/>
    <property type="match status" value="1"/>
</dbReference>
<dbReference type="Gene3D" id="2.30.30.190">
    <property type="entry name" value="CAP Gly-rich-like domain"/>
    <property type="match status" value="1"/>
</dbReference>
<dbReference type="FunFam" id="2.30.30.190:FF:000017">
    <property type="entry name" value="Pac2p"/>
    <property type="match status" value="1"/>
</dbReference>
<organism evidence="2 3">
    <name type="scientific">Maudiozyma humilis</name>
    <name type="common">Sour dough yeast</name>
    <name type="synonym">Kazachstania humilis</name>
    <dbReference type="NCBI Taxonomy" id="51915"/>
    <lineage>
        <taxon>Eukaryota</taxon>
        <taxon>Fungi</taxon>
        <taxon>Dikarya</taxon>
        <taxon>Ascomycota</taxon>
        <taxon>Saccharomycotina</taxon>
        <taxon>Saccharomycetes</taxon>
        <taxon>Saccharomycetales</taxon>
        <taxon>Saccharomycetaceae</taxon>
        <taxon>Maudiozyma</taxon>
    </lineage>
</organism>
<feature type="domain" description="CAP-Gly" evidence="1">
    <location>
        <begin position="35"/>
        <end position="68"/>
    </location>
</feature>
<gene>
    <name evidence="2" type="ORF">DAKH74_028440</name>
</gene>
<dbReference type="InterPro" id="IPR036859">
    <property type="entry name" value="CAP-Gly_dom_sf"/>
</dbReference>
<dbReference type="AlphaFoldDB" id="A0AAV5RYA4"/>
<dbReference type="PROSITE" id="PS50245">
    <property type="entry name" value="CAP_GLY_2"/>
    <property type="match status" value="1"/>
</dbReference>
<name>A0AAV5RYA4_MAUHU</name>
<protein>
    <submittedName>
        <fullName evidence="2">Pac2 protein</fullName>
    </submittedName>
</protein>
<evidence type="ECO:0000313" key="2">
    <source>
        <dbReference type="EMBL" id="GMM56228.1"/>
    </source>
</evidence>
<reference evidence="2 3" key="1">
    <citation type="journal article" date="2023" name="Elife">
        <title>Identification of key yeast species and microbe-microbe interactions impacting larval growth of Drosophila in the wild.</title>
        <authorList>
            <person name="Mure A."/>
            <person name="Sugiura Y."/>
            <person name="Maeda R."/>
            <person name="Honda K."/>
            <person name="Sakurai N."/>
            <person name="Takahashi Y."/>
            <person name="Watada M."/>
            <person name="Katoh T."/>
            <person name="Gotoh A."/>
            <person name="Gotoh Y."/>
            <person name="Taniguchi I."/>
            <person name="Nakamura K."/>
            <person name="Hayashi T."/>
            <person name="Katayama T."/>
            <person name="Uemura T."/>
            <person name="Hattori Y."/>
        </authorList>
    </citation>
    <scope>NUCLEOTIDE SEQUENCE [LARGE SCALE GENOMIC DNA]</scope>
    <source>
        <strain evidence="2 3">KH-74</strain>
    </source>
</reference>
<dbReference type="PANTHER" id="PTHR48057">
    <property type="entry name" value="LEUCINE-RICH REPEAT SERINE/THREONINE-PROTEIN KINASE 1"/>
    <property type="match status" value="1"/>
</dbReference>
<dbReference type="InterPro" id="IPR052595">
    <property type="entry name" value="LRRC69/RLP"/>
</dbReference>
<dbReference type="Pfam" id="PF01302">
    <property type="entry name" value="CAP_GLY"/>
    <property type="match status" value="1"/>
</dbReference>
<dbReference type="PROSITE" id="PS00845">
    <property type="entry name" value="CAP_GLY_1"/>
    <property type="match status" value="1"/>
</dbReference>
<dbReference type="PANTHER" id="PTHR48057:SF7">
    <property type="entry name" value="LEUCINE-RICH REPEAT SERINE_THREONINE-PROTEIN KINASE 1"/>
    <property type="match status" value="1"/>
</dbReference>
<dbReference type="PROSITE" id="PS51450">
    <property type="entry name" value="LRR"/>
    <property type="match status" value="1"/>
</dbReference>
<comment type="caution">
    <text evidence="2">The sequence shown here is derived from an EMBL/GenBank/DDBJ whole genome shotgun (WGS) entry which is preliminary data.</text>
</comment>
<dbReference type="Gene3D" id="3.80.10.10">
    <property type="entry name" value="Ribonuclease Inhibitor"/>
    <property type="match status" value="2"/>
</dbReference>